<dbReference type="Gene3D" id="3.30.70.370">
    <property type="match status" value="1"/>
</dbReference>
<dbReference type="NCBIfam" id="NF011538">
    <property type="entry name" value="PRK14975.1-1"/>
    <property type="match status" value="1"/>
</dbReference>
<keyword evidence="2" id="KW-0235">DNA replication</keyword>
<evidence type="ECO:0000256" key="5">
    <source>
        <dbReference type="SAM" id="MobiDB-lite"/>
    </source>
</evidence>
<dbReference type="PANTHER" id="PTHR10133">
    <property type="entry name" value="DNA POLYMERASE I"/>
    <property type="match status" value="1"/>
</dbReference>
<dbReference type="InterPro" id="IPR001098">
    <property type="entry name" value="DNA-dir_DNA_pol_A_palm_dom"/>
</dbReference>
<evidence type="ECO:0000256" key="1">
    <source>
        <dbReference type="ARBA" id="ARBA00012417"/>
    </source>
</evidence>
<evidence type="ECO:0000256" key="4">
    <source>
        <dbReference type="SAM" id="Coils"/>
    </source>
</evidence>
<feature type="domain" description="DNA-directed DNA polymerase family A palm" evidence="6">
    <location>
        <begin position="328"/>
        <end position="537"/>
    </location>
</feature>
<dbReference type="InterPro" id="IPR043502">
    <property type="entry name" value="DNA/RNA_pol_sf"/>
</dbReference>
<evidence type="ECO:0000256" key="3">
    <source>
        <dbReference type="ARBA" id="ARBA00049244"/>
    </source>
</evidence>
<protein>
    <recommendedName>
        <fullName evidence="1">DNA-directed DNA polymerase</fullName>
        <ecNumber evidence="1">2.7.7.7</ecNumber>
    </recommendedName>
</protein>
<dbReference type="GO" id="GO:0003887">
    <property type="term" value="F:DNA-directed DNA polymerase activity"/>
    <property type="evidence" value="ECO:0007669"/>
    <property type="project" value="UniProtKB-EC"/>
</dbReference>
<evidence type="ECO:0000313" key="8">
    <source>
        <dbReference type="Proteomes" id="UP001239267"/>
    </source>
</evidence>
<evidence type="ECO:0000313" key="7">
    <source>
        <dbReference type="EMBL" id="MDQ0146218.1"/>
    </source>
</evidence>
<dbReference type="EC" id="2.7.7.7" evidence="1"/>
<sequence length="578" mass="62675">MYLLLAAHARGAALQELTQDGHPRQANPEPRVVAPGELAGVVREFEARRPGGQPPRWIWHRTQDWYPALLAAGVEVERCYDITLCGSILAFSQFSAHTDYARNTDRVPVEDPLLPPKVLLPPRPPADQGALFDEPAAGPAPGWALDELRAEYAAQQGALAAVETAENRRNRLQLLLAAESAAAMVAAEMQHAGVPWREDLHEQILVDHLGPRPPAGQRPQRLEALAAELRALLNSPGLNPDSPQDLMRALHRNGIEVKSTRKWELRESSHPVIEPLLEYKKLSRLHTANGWSWLDAWVDGGRFRPEYVVGGVVSGRWTSRGGGALQIPRQVRGAVHADPGYKLIVADASQLEPRVLVALAQDSSMAVAARDQDLYAGIAAKGFGGDRAKAKMALLGAMYGATSGEAGRLMPQLARTYPRAVDFVEQAARAGESGGTVTTRLGRSSPPPSERWFLSQRSTSAEEQRRAESIARSRGRFTRNFVVQGSAADWAACWLAELRRRLRTLRRPGTAGGGSPVGAELVFFLHDEVMVHAPADGVGACIAAIEDSAKAAKELLFGPVPVEFPVSLAVVDSYDLAK</sequence>
<accession>A0AAJ1WH65</accession>
<dbReference type="InterPro" id="IPR002298">
    <property type="entry name" value="DNA_polymerase_A"/>
</dbReference>
<dbReference type="AlphaFoldDB" id="A0AAJ1WH65"/>
<proteinExistence type="predicted"/>
<dbReference type="CDD" id="cd06444">
    <property type="entry name" value="DNA_pol_A"/>
    <property type="match status" value="1"/>
</dbReference>
<feature type="region of interest" description="Disordered" evidence="5">
    <location>
        <begin position="434"/>
        <end position="464"/>
    </location>
</feature>
<evidence type="ECO:0000259" key="6">
    <source>
        <dbReference type="SMART" id="SM00482"/>
    </source>
</evidence>
<dbReference type="GO" id="GO:0006302">
    <property type="term" value="P:double-strand break repair"/>
    <property type="evidence" value="ECO:0007669"/>
    <property type="project" value="TreeGrafter"/>
</dbReference>
<dbReference type="Gene3D" id="1.10.150.20">
    <property type="entry name" value="5' to 3' exonuclease, C-terminal subdomain"/>
    <property type="match status" value="1"/>
</dbReference>
<dbReference type="RefSeq" id="WP_307359711.1">
    <property type="nucleotide sequence ID" value="NZ_JAUSTB010000005.1"/>
</dbReference>
<comment type="caution">
    <text evidence="7">The sequence shown here is derived from an EMBL/GenBank/DDBJ whole genome shotgun (WGS) entry which is preliminary data.</text>
</comment>
<dbReference type="SMART" id="SM00482">
    <property type="entry name" value="POLAc"/>
    <property type="match status" value="1"/>
</dbReference>
<comment type="catalytic activity">
    <reaction evidence="3">
        <text>DNA(n) + a 2'-deoxyribonucleoside 5'-triphosphate = DNA(n+1) + diphosphate</text>
        <dbReference type="Rhea" id="RHEA:22508"/>
        <dbReference type="Rhea" id="RHEA-COMP:17339"/>
        <dbReference type="Rhea" id="RHEA-COMP:17340"/>
        <dbReference type="ChEBI" id="CHEBI:33019"/>
        <dbReference type="ChEBI" id="CHEBI:61560"/>
        <dbReference type="ChEBI" id="CHEBI:173112"/>
        <dbReference type="EC" id="2.7.7.7"/>
    </reaction>
</comment>
<dbReference type="EMBL" id="JAUSTB010000005">
    <property type="protein sequence ID" value="MDQ0146218.1"/>
    <property type="molecule type" value="Genomic_DNA"/>
</dbReference>
<dbReference type="SUPFAM" id="SSF56672">
    <property type="entry name" value="DNA/RNA polymerases"/>
    <property type="match status" value="1"/>
</dbReference>
<organism evidence="7 8">
    <name type="scientific">Pseudarthrobacter niigatensis</name>
    <dbReference type="NCBI Taxonomy" id="369935"/>
    <lineage>
        <taxon>Bacteria</taxon>
        <taxon>Bacillati</taxon>
        <taxon>Actinomycetota</taxon>
        <taxon>Actinomycetes</taxon>
        <taxon>Micrococcales</taxon>
        <taxon>Micrococcaceae</taxon>
        <taxon>Pseudarthrobacter</taxon>
    </lineage>
</organism>
<keyword evidence="7" id="KW-0808">Transferase</keyword>
<evidence type="ECO:0000256" key="2">
    <source>
        <dbReference type="ARBA" id="ARBA00022705"/>
    </source>
</evidence>
<name>A0AAJ1WH65_9MICC</name>
<dbReference type="Pfam" id="PF00476">
    <property type="entry name" value="DNA_pol_A"/>
    <property type="match status" value="1"/>
</dbReference>
<reference evidence="7 8" key="1">
    <citation type="submission" date="2023-07" db="EMBL/GenBank/DDBJ databases">
        <title>Sorghum-associated microbial communities from plants grown in Nebraska, USA.</title>
        <authorList>
            <person name="Schachtman D."/>
        </authorList>
    </citation>
    <scope>NUCLEOTIDE SEQUENCE [LARGE SCALE GENOMIC DNA]</scope>
    <source>
        <strain evidence="7 8">DS1001</strain>
    </source>
</reference>
<dbReference type="GO" id="GO:0003677">
    <property type="term" value="F:DNA binding"/>
    <property type="evidence" value="ECO:0007669"/>
    <property type="project" value="InterPro"/>
</dbReference>
<gene>
    <name evidence="7" type="ORF">J2T23_002111</name>
</gene>
<dbReference type="PANTHER" id="PTHR10133:SF27">
    <property type="entry name" value="DNA POLYMERASE NU"/>
    <property type="match status" value="1"/>
</dbReference>
<keyword evidence="4" id="KW-0175">Coiled coil</keyword>
<feature type="coiled-coil region" evidence="4">
    <location>
        <begin position="145"/>
        <end position="182"/>
    </location>
</feature>
<keyword evidence="8" id="KW-1185">Reference proteome</keyword>
<dbReference type="Proteomes" id="UP001239267">
    <property type="component" value="Unassembled WGS sequence"/>
</dbReference>
<keyword evidence="7" id="KW-0548">Nucleotidyltransferase</keyword>
<dbReference type="GO" id="GO:0006261">
    <property type="term" value="P:DNA-templated DNA replication"/>
    <property type="evidence" value="ECO:0007669"/>
    <property type="project" value="InterPro"/>
</dbReference>